<dbReference type="PANTHER" id="PTHR30222">
    <property type="entry name" value="SPERMIDINE/PUTRESCINE-BINDING PERIPLASMIC PROTEIN"/>
    <property type="match status" value="1"/>
</dbReference>
<evidence type="ECO:0008006" key="4">
    <source>
        <dbReference type="Google" id="ProtNLM"/>
    </source>
</evidence>
<name>A0ABX3A545_9GAMM</name>
<dbReference type="PANTHER" id="PTHR30222:SF17">
    <property type="entry name" value="SPERMIDINE_PUTRESCINE-BINDING PERIPLASMIC PROTEIN"/>
    <property type="match status" value="1"/>
</dbReference>
<keyword evidence="1" id="KW-0732">Signal</keyword>
<evidence type="ECO:0000313" key="2">
    <source>
        <dbReference type="EMBL" id="ODN43548.1"/>
    </source>
</evidence>
<gene>
    <name evidence="2" type="ORF">BGC07_12255</name>
</gene>
<dbReference type="RefSeq" id="WP_069313346.1">
    <property type="nucleotide sequence ID" value="NZ_MDTU01000001.1"/>
</dbReference>
<sequence length="156" mass="18521">MKVNYISNPEDFFHALKRKKVDLIAPTHNLLKDERYKMIKNQLLLPIDLNNVPNYKNLEVKIKNIKYNKDQDKIYSIPFIYGYYGLAYNKRYIESPPQSWLSLWNSKQKKQYAISKDYYEVNIYITALSLGYRGNQIHSYDTLNNKKVHLEASSTC</sequence>
<comment type="caution">
    <text evidence="2">The sequence shown here is derived from an EMBL/GenBank/DDBJ whole genome shotgun (WGS) entry which is preliminary data.</text>
</comment>
<evidence type="ECO:0000256" key="1">
    <source>
        <dbReference type="ARBA" id="ARBA00022729"/>
    </source>
</evidence>
<dbReference type="SUPFAM" id="SSF53850">
    <property type="entry name" value="Periplasmic binding protein-like II"/>
    <property type="match status" value="1"/>
</dbReference>
<dbReference type="Proteomes" id="UP000094329">
    <property type="component" value="Unassembled WGS sequence"/>
</dbReference>
<proteinExistence type="predicted"/>
<dbReference type="Pfam" id="PF13343">
    <property type="entry name" value="SBP_bac_6"/>
    <property type="match status" value="1"/>
</dbReference>
<dbReference type="EMBL" id="MDTU01000001">
    <property type="protein sequence ID" value="ODN43548.1"/>
    <property type="molecule type" value="Genomic_DNA"/>
</dbReference>
<evidence type="ECO:0000313" key="3">
    <source>
        <dbReference type="Proteomes" id="UP000094329"/>
    </source>
</evidence>
<accession>A0ABX3A545</accession>
<dbReference type="Gene3D" id="3.40.190.10">
    <property type="entry name" value="Periplasmic binding protein-like II"/>
    <property type="match status" value="1"/>
</dbReference>
<protein>
    <recommendedName>
        <fullName evidence="4">Solute-binding protein family 3/N-terminal domain-containing protein</fullName>
    </recommendedName>
</protein>
<organism evidence="2 3">
    <name type="scientific">Piscirickettsia litoralis</name>
    <dbReference type="NCBI Taxonomy" id="1891921"/>
    <lineage>
        <taxon>Bacteria</taxon>
        <taxon>Pseudomonadati</taxon>
        <taxon>Pseudomonadota</taxon>
        <taxon>Gammaproteobacteria</taxon>
        <taxon>Thiotrichales</taxon>
        <taxon>Piscirickettsiaceae</taxon>
        <taxon>Piscirickettsia</taxon>
    </lineage>
</organism>
<reference evidence="2 3" key="1">
    <citation type="submission" date="2016-08" db="EMBL/GenBank/DDBJ databases">
        <title>Draft genome sequence of Candidatus Piscirickettsia litoralis, from seawater.</title>
        <authorList>
            <person name="Wan X."/>
            <person name="Lee A.J."/>
            <person name="Hou S."/>
            <person name="Donachie S.P."/>
        </authorList>
    </citation>
    <scope>NUCLEOTIDE SEQUENCE [LARGE SCALE GENOMIC DNA]</scope>
    <source>
        <strain evidence="2 3">Y2</strain>
    </source>
</reference>
<keyword evidence="3" id="KW-1185">Reference proteome</keyword>